<dbReference type="PhylomeDB" id="B4M4E5"/>
<gene>
    <name evidence="1" type="primary">Dvir\GJ10250</name>
    <name evidence="1" type="ORF">Dvir_GJ10250</name>
</gene>
<dbReference type="eggNOG" id="ENOG502S2E2">
    <property type="taxonomic scope" value="Eukaryota"/>
</dbReference>
<organism evidence="1 2">
    <name type="scientific">Drosophila virilis</name>
    <name type="common">Fruit fly</name>
    <dbReference type="NCBI Taxonomy" id="7244"/>
    <lineage>
        <taxon>Eukaryota</taxon>
        <taxon>Metazoa</taxon>
        <taxon>Ecdysozoa</taxon>
        <taxon>Arthropoda</taxon>
        <taxon>Hexapoda</taxon>
        <taxon>Insecta</taxon>
        <taxon>Pterygota</taxon>
        <taxon>Neoptera</taxon>
        <taxon>Endopterygota</taxon>
        <taxon>Diptera</taxon>
        <taxon>Brachycera</taxon>
        <taxon>Muscomorpha</taxon>
        <taxon>Ephydroidea</taxon>
        <taxon>Drosophilidae</taxon>
        <taxon>Drosophila</taxon>
    </lineage>
</organism>
<dbReference type="KEGG" id="dvi:6632266"/>
<proteinExistence type="predicted"/>
<evidence type="ECO:0000313" key="1">
    <source>
        <dbReference type="EMBL" id="EDW59506.1"/>
    </source>
</evidence>
<evidence type="ECO:0000313" key="2">
    <source>
        <dbReference type="Proteomes" id="UP000008792"/>
    </source>
</evidence>
<reference evidence="1 2" key="1">
    <citation type="journal article" date="2007" name="Nature">
        <title>Evolution of genes and genomes on the Drosophila phylogeny.</title>
        <authorList>
            <consortium name="Drosophila 12 Genomes Consortium"/>
            <person name="Clark A.G."/>
            <person name="Eisen M.B."/>
            <person name="Smith D.R."/>
            <person name="Bergman C.M."/>
            <person name="Oliver B."/>
            <person name="Markow T.A."/>
            <person name="Kaufman T.C."/>
            <person name="Kellis M."/>
            <person name="Gelbart W."/>
            <person name="Iyer V.N."/>
            <person name="Pollard D.A."/>
            <person name="Sackton T.B."/>
            <person name="Larracuente A.M."/>
            <person name="Singh N.D."/>
            <person name="Abad J.P."/>
            <person name="Abt D.N."/>
            <person name="Adryan B."/>
            <person name="Aguade M."/>
            <person name="Akashi H."/>
            <person name="Anderson W.W."/>
            <person name="Aquadro C.F."/>
            <person name="Ardell D.H."/>
            <person name="Arguello R."/>
            <person name="Artieri C.G."/>
            <person name="Barbash D.A."/>
            <person name="Barker D."/>
            <person name="Barsanti P."/>
            <person name="Batterham P."/>
            <person name="Batzoglou S."/>
            <person name="Begun D."/>
            <person name="Bhutkar A."/>
            <person name="Blanco E."/>
            <person name="Bosak S.A."/>
            <person name="Bradley R.K."/>
            <person name="Brand A.D."/>
            <person name="Brent M.R."/>
            <person name="Brooks A.N."/>
            <person name="Brown R.H."/>
            <person name="Butlin R.K."/>
            <person name="Caggese C."/>
            <person name="Calvi B.R."/>
            <person name="Bernardo de Carvalho A."/>
            <person name="Caspi A."/>
            <person name="Castrezana S."/>
            <person name="Celniker S.E."/>
            <person name="Chang J.L."/>
            <person name="Chapple C."/>
            <person name="Chatterji S."/>
            <person name="Chinwalla A."/>
            <person name="Civetta A."/>
            <person name="Clifton S.W."/>
            <person name="Comeron J.M."/>
            <person name="Costello J.C."/>
            <person name="Coyne J.A."/>
            <person name="Daub J."/>
            <person name="David R.G."/>
            <person name="Delcher A.L."/>
            <person name="Delehaunty K."/>
            <person name="Do C.B."/>
            <person name="Ebling H."/>
            <person name="Edwards K."/>
            <person name="Eickbush T."/>
            <person name="Evans J.D."/>
            <person name="Filipski A."/>
            <person name="Findeiss S."/>
            <person name="Freyhult E."/>
            <person name="Fulton L."/>
            <person name="Fulton R."/>
            <person name="Garcia A.C."/>
            <person name="Gardiner A."/>
            <person name="Garfield D.A."/>
            <person name="Garvin B.E."/>
            <person name="Gibson G."/>
            <person name="Gilbert D."/>
            <person name="Gnerre S."/>
            <person name="Godfrey J."/>
            <person name="Good R."/>
            <person name="Gotea V."/>
            <person name="Gravely B."/>
            <person name="Greenberg A.J."/>
            <person name="Griffiths-Jones S."/>
            <person name="Gross S."/>
            <person name="Guigo R."/>
            <person name="Gustafson E.A."/>
            <person name="Haerty W."/>
            <person name="Hahn M.W."/>
            <person name="Halligan D.L."/>
            <person name="Halpern A.L."/>
            <person name="Halter G.M."/>
            <person name="Han M.V."/>
            <person name="Heger A."/>
            <person name="Hillier L."/>
            <person name="Hinrichs A.S."/>
            <person name="Holmes I."/>
            <person name="Hoskins R.A."/>
            <person name="Hubisz M.J."/>
            <person name="Hultmark D."/>
            <person name="Huntley M.A."/>
            <person name="Jaffe D.B."/>
            <person name="Jagadeeshan S."/>
            <person name="Jeck W.R."/>
            <person name="Johnson J."/>
            <person name="Jones C.D."/>
            <person name="Jordan W.C."/>
            <person name="Karpen G.H."/>
            <person name="Kataoka E."/>
            <person name="Keightley P.D."/>
            <person name="Kheradpour P."/>
            <person name="Kirkness E.F."/>
            <person name="Koerich L.B."/>
            <person name="Kristiansen K."/>
            <person name="Kudrna D."/>
            <person name="Kulathinal R.J."/>
            <person name="Kumar S."/>
            <person name="Kwok R."/>
            <person name="Lander E."/>
            <person name="Langley C.H."/>
            <person name="Lapoint R."/>
            <person name="Lazzaro B.P."/>
            <person name="Lee S.J."/>
            <person name="Levesque L."/>
            <person name="Li R."/>
            <person name="Lin C.F."/>
            <person name="Lin M.F."/>
            <person name="Lindblad-Toh K."/>
            <person name="Llopart A."/>
            <person name="Long M."/>
            <person name="Low L."/>
            <person name="Lozovsky E."/>
            <person name="Lu J."/>
            <person name="Luo M."/>
            <person name="Machado C.A."/>
            <person name="Makalowski W."/>
            <person name="Marzo M."/>
            <person name="Matsuda M."/>
            <person name="Matzkin L."/>
            <person name="McAllister B."/>
            <person name="McBride C.S."/>
            <person name="McKernan B."/>
            <person name="McKernan K."/>
            <person name="Mendez-Lago M."/>
            <person name="Minx P."/>
            <person name="Mollenhauer M.U."/>
            <person name="Montooth K."/>
            <person name="Mount S.M."/>
            <person name="Mu X."/>
            <person name="Myers E."/>
            <person name="Negre B."/>
            <person name="Newfeld S."/>
            <person name="Nielsen R."/>
            <person name="Noor M.A."/>
            <person name="O'Grady P."/>
            <person name="Pachter L."/>
            <person name="Papaceit M."/>
            <person name="Parisi M.J."/>
            <person name="Parisi M."/>
            <person name="Parts L."/>
            <person name="Pedersen J.S."/>
            <person name="Pesole G."/>
            <person name="Phillippy A.M."/>
            <person name="Ponting C.P."/>
            <person name="Pop M."/>
            <person name="Porcelli D."/>
            <person name="Powell J.R."/>
            <person name="Prohaska S."/>
            <person name="Pruitt K."/>
            <person name="Puig M."/>
            <person name="Quesneville H."/>
            <person name="Ram K.R."/>
            <person name="Rand D."/>
            <person name="Rasmussen M.D."/>
            <person name="Reed L.K."/>
            <person name="Reenan R."/>
            <person name="Reily A."/>
            <person name="Remington K.A."/>
            <person name="Rieger T.T."/>
            <person name="Ritchie M.G."/>
            <person name="Robin C."/>
            <person name="Rogers Y.H."/>
            <person name="Rohde C."/>
            <person name="Rozas J."/>
            <person name="Rubenfield M.J."/>
            <person name="Ruiz A."/>
            <person name="Russo S."/>
            <person name="Salzberg S.L."/>
            <person name="Sanchez-Gracia A."/>
            <person name="Saranga D.J."/>
            <person name="Sato H."/>
            <person name="Schaeffer S.W."/>
            <person name="Schatz M.C."/>
            <person name="Schlenke T."/>
            <person name="Schwartz R."/>
            <person name="Segarra C."/>
            <person name="Singh R.S."/>
            <person name="Sirot L."/>
            <person name="Sirota M."/>
            <person name="Sisneros N.B."/>
            <person name="Smith C.D."/>
            <person name="Smith T.F."/>
            <person name="Spieth J."/>
            <person name="Stage D.E."/>
            <person name="Stark A."/>
            <person name="Stephan W."/>
            <person name="Strausberg R.L."/>
            <person name="Strempel S."/>
            <person name="Sturgill D."/>
            <person name="Sutton G."/>
            <person name="Sutton G.G."/>
            <person name="Tao W."/>
            <person name="Teichmann S."/>
            <person name="Tobari Y.N."/>
            <person name="Tomimura Y."/>
            <person name="Tsolas J.M."/>
            <person name="Valente V.L."/>
            <person name="Venter E."/>
            <person name="Venter J.C."/>
            <person name="Vicario S."/>
            <person name="Vieira F.G."/>
            <person name="Vilella A.J."/>
            <person name="Villasante A."/>
            <person name="Walenz B."/>
            <person name="Wang J."/>
            <person name="Wasserman M."/>
            <person name="Watts T."/>
            <person name="Wilson D."/>
            <person name="Wilson R.K."/>
            <person name="Wing R.A."/>
            <person name="Wolfner M.F."/>
            <person name="Wong A."/>
            <person name="Wong G.K."/>
            <person name="Wu C.I."/>
            <person name="Wu G."/>
            <person name="Yamamoto D."/>
            <person name="Yang H.P."/>
            <person name="Yang S.P."/>
            <person name="Yorke J.A."/>
            <person name="Yoshida K."/>
            <person name="Zdobnov E."/>
            <person name="Zhang P."/>
            <person name="Zhang Y."/>
            <person name="Zimin A.V."/>
            <person name="Baldwin J."/>
            <person name="Abdouelleil A."/>
            <person name="Abdulkadir J."/>
            <person name="Abebe A."/>
            <person name="Abera B."/>
            <person name="Abreu J."/>
            <person name="Acer S.C."/>
            <person name="Aftuck L."/>
            <person name="Alexander A."/>
            <person name="An P."/>
            <person name="Anderson E."/>
            <person name="Anderson S."/>
            <person name="Arachi H."/>
            <person name="Azer M."/>
            <person name="Bachantsang P."/>
            <person name="Barry A."/>
            <person name="Bayul T."/>
            <person name="Berlin A."/>
            <person name="Bessette D."/>
            <person name="Bloom T."/>
            <person name="Blye J."/>
            <person name="Boguslavskiy L."/>
            <person name="Bonnet C."/>
            <person name="Boukhgalter B."/>
            <person name="Bourzgui I."/>
            <person name="Brown A."/>
            <person name="Cahill P."/>
            <person name="Channer S."/>
            <person name="Cheshatsang Y."/>
            <person name="Chuda L."/>
            <person name="Citroen M."/>
            <person name="Collymore A."/>
            <person name="Cooke P."/>
            <person name="Costello M."/>
            <person name="D'Aco K."/>
            <person name="Daza R."/>
            <person name="De Haan G."/>
            <person name="DeGray S."/>
            <person name="DeMaso C."/>
            <person name="Dhargay N."/>
            <person name="Dooley K."/>
            <person name="Dooley E."/>
            <person name="Doricent M."/>
            <person name="Dorje P."/>
            <person name="Dorjee K."/>
            <person name="Dupes A."/>
            <person name="Elong R."/>
            <person name="Falk J."/>
            <person name="Farina A."/>
            <person name="Faro S."/>
            <person name="Ferguson D."/>
            <person name="Fisher S."/>
            <person name="Foley C.D."/>
            <person name="Franke A."/>
            <person name="Friedrich D."/>
            <person name="Gadbois L."/>
            <person name="Gearin G."/>
            <person name="Gearin C.R."/>
            <person name="Giannoukos G."/>
            <person name="Goode T."/>
            <person name="Graham J."/>
            <person name="Grandbois E."/>
            <person name="Grewal S."/>
            <person name="Gyaltsen K."/>
            <person name="Hafez N."/>
            <person name="Hagos B."/>
            <person name="Hall J."/>
            <person name="Henson C."/>
            <person name="Hollinger A."/>
            <person name="Honan T."/>
            <person name="Huard M.D."/>
            <person name="Hughes L."/>
            <person name="Hurhula B."/>
            <person name="Husby M.E."/>
            <person name="Kamat A."/>
            <person name="Kanga B."/>
            <person name="Kashin S."/>
            <person name="Khazanovich D."/>
            <person name="Kisner P."/>
            <person name="Lance K."/>
            <person name="Lara M."/>
            <person name="Lee W."/>
            <person name="Lennon N."/>
            <person name="Letendre F."/>
            <person name="LeVine R."/>
            <person name="Lipovsky A."/>
            <person name="Liu X."/>
            <person name="Liu J."/>
            <person name="Liu S."/>
            <person name="Lokyitsang T."/>
            <person name="Lokyitsang Y."/>
            <person name="Lubonja R."/>
            <person name="Lui A."/>
            <person name="MacDonald P."/>
            <person name="Magnisalis V."/>
            <person name="Maru K."/>
            <person name="Matthews C."/>
            <person name="McCusker W."/>
            <person name="McDonough S."/>
            <person name="Mehta T."/>
            <person name="Meldrim J."/>
            <person name="Meneus L."/>
            <person name="Mihai O."/>
            <person name="Mihalev A."/>
            <person name="Mihova T."/>
            <person name="Mittelman R."/>
            <person name="Mlenga V."/>
            <person name="Montmayeur A."/>
            <person name="Mulrain L."/>
            <person name="Navidi A."/>
            <person name="Naylor J."/>
            <person name="Negash T."/>
            <person name="Nguyen T."/>
            <person name="Nguyen N."/>
            <person name="Nicol R."/>
            <person name="Norbu C."/>
            <person name="Norbu N."/>
            <person name="Novod N."/>
            <person name="O'Neill B."/>
            <person name="Osman S."/>
            <person name="Markiewicz E."/>
            <person name="Oyono O.L."/>
            <person name="Patti C."/>
            <person name="Phunkhang P."/>
            <person name="Pierre F."/>
            <person name="Priest M."/>
            <person name="Raghuraman S."/>
            <person name="Rege F."/>
            <person name="Reyes R."/>
            <person name="Rise C."/>
            <person name="Rogov P."/>
            <person name="Ross K."/>
            <person name="Ryan E."/>
            <person name="Settipalli S."/>
            <person name="Shea T."/>
            <person name="Sherpa N."/>
            <person name="Shi L."/>
            <person name="Shih D."/>
            <person name="Sparrow T."/>
            <person name="Spaulding J."/>
            <person name="Stalker J."/>
            <person name="Stange-Thomann N."/>
            <person name="Stavropoulos S."/>
            <person name="Stone C."/>
            <person name="Strader C."/>
            <person name="Tesfaye S."/>
            <person name="Thomson T."/>
            <person name="Thoulutsang Y."/>
            <person name="Thoulutsang D."/>
            <person name="Topham K."/>
            <person name="Topping I."/>
            <person name="Tsamla T."/>
            <person name="Vassiliev H."/>
            <person name="Vo A."/>
            <person name="Wangchuk T."/>
            <person name="Wangdi T."/>
            <person name="Weiand M."/>
            <person name="Wilkinson J."/>
            <person name="Wilson A."/>
            <person name="Yadav S."/>
            <person name="Young G."/>
            <person name="Yu Q."/>
            <person name="Zembek L."/>
            <person name="Zhong D."/>
            <person name="Zimmer A."/>
            <person name="Zwirko Z."/>
            <person name="Jaffe D.B."/>
            <person name="Alvarez P."/>
            <person name="Brockman W."/>
            <person name="Butler J."/>
            <person name="Chin C."/>
            <person name="Gnerre S."/>
            <person name="Grabherr M."/>
            <person name="Kleber M."/>
            <person name="Mauceli E."/>
            <person name="MacCallum I."/>
        </authorList>
    </citation>
    <scope>NUCLEOTIDE SEQUENCE [LARGE SCALE GENOMIC DNA]</scope>
    <source>
        <strain evidence="2">Tucson 15010-1051.87</strain>
    </source>
</reference>
<dbReference type="EMBL" id="CH940652">
    <property type="protein sequence ID" value="EDW59506.1"/>
    <property type="molecule type" value="Genomic_DNA"/>
</dbReference>
<dbReference type="OrthoDB" id="7447178at2759"/>
<dbReference type="InParanoid" id="B4M4E5"/>
<dbReference type="HOGENOM" id="CLU_036339_0_0_1"/>
<keyword evidence="2" id="KW-1185">Reference proteome</keyword>
<sequence length="598" mass="71073">MPCFNREKSLSCVSRRDKQNDRDAMAPRPVHPRALSYHGFLGEGFVRQHLVVDERWTPNSLTEQFSGMSALLDRHAIFKRLENRANRQRFFTDKKRLKLQCRLGRTKLLNTVTGDNTHNIRNLLIKHRDMQRLYQRMPIHLVVDNINQRTFVLRKERDRLECRLSQLKCRYRKMLIDRAFLENRIKYQNEFVLEEEVKSQGFIKRIENSNIRLKAIKVINSAYQKMVQVLLQDEIFYEPIIRSLADDMEDQANFIKHILYLGMPAIAKFRELNVQYRQLEIKSRKNLLEKQQMLASLVDHKPAGSVVPMRAKPERELSATADPKRYLRETHSMLLLKNVLKVVEEIIKEVKFGTLCSQAREIYPRLKSQMENNENIRRIAEREVMTRYALEDRMKLASVLQGVLVNNLSEEEINRLEYIKDLRKSVKDEENIELEIMEYLKNRGNAFIMFRLSLWNLIEILRHVDRNPKKFQMTYPNSYLKLPLLKFDMLTMYAAPPELYEEDLEKVMHVLKRKVYKMMKLFKADMESSRQNCKEKYHSAYLATVNTNEFMGDDEDQTAIADDDIIHDQKIMANIPNRKQIKMLSSRVVEKAVRREEQ</sequence>
<dbReference type="Proteomes" id="UP000008792">
    <property type="component" value="Unassembled WGS sequence"/>
</dbReference>
<name>B4M4E5_DROVI</name>
<accession>B4M4E5</accession>
<protein>
    <submittedName>
        <fullName evidence="1">Uncharacterized protein</fullName>
    </submittedName>
</protein>
<dbReference type="AlphaFoldDB" id="B4M4E5"/>
<dbReference type="SMR" id="B4M4E5"/>